<evidence type="ECO:0000313" key="13">
    <source>
        <dbReference type="Proteomes" id="UP000193642"/>
    </source>
</evidence>
<evidence type="ECO:0000259" key="10">
    <source>
        <dbReference type="Pfam" id="PF01545"/>
    </source>
</evidence>
<dbReference type="InterPro" id="IPR027469">
    <property type="entry name" value="Cation_efflux_TMD_sf"/>
</dbReference>
<organism evidence="12 13">
    <name type="scientific">Rhizoclosmatium globosum</name>
    <dbReference type="NCBI Taxonomy" id="329046"/>
    <lineage>
        <taxon>Eukaryota</taxon>
        <taxon>Fungi</taxon>
        <taxon>Fungi incertae sedis</taxon>
        <taxon>Chytridiomycota</taxon>
        <taxon>Chytridiomycota incertae sedis</taxon>
        <taxon>Chytridiomycetes</taxon>
        <taxon>Chytridiales</taxon>
        <taxon>Chytriomycetaceae</taxon>
        <taxon>Rhizoclosmatium</taxon>
    </lineage>
</organism>
<feature type="transmembrane region" description="Helical" evidence="9">
    <location>
        <begin position="116"/>
        <end position="136"/>
    </location>
</feature>
<protein>
    <submittedName>
        <fullName evidence="12">Cation efflux protein</fullName>
    </submittedName>
</protein>
<accession>A0A1Y2CNS3</accession>
<dbReference type="Pfam" id="PF01545">
    <property type="entry name" value="Cation_efflux"/>
    <property type="match status" value="1"/>
</dbReference>
<dbReference type="InterPro" id="IPR027470">
    <property type="entry name" value="Cation_efflux_CTD"/>
</dbReference>
<dbReference type="PANTHER" id="PTHR45820">
    <property type="entry name" value="FI23527P1"/>
    <property type="match status" value="1"/>
</dbReference>
<feature type="region of interest" description="Disordered" evidence="8">
    <location>
        <begin position="167"/>
        <end position="187"/>
    </location>
</feature>
<dbReference type="GO" id="GO:0016020">
    <property type="term" value="C:membrane"/>
    <property type="evidence" value="ECO:0007669"/>
    <property type="project" value="UniProtKB-SubCell"/>
</dbReference>
<keyword evidence="7 9" id="KW-0472">Membrane</keyword>
<name>A0A1Y2CNS3_9FUNG</name>
<feature type="transmembrane region" description="Helical" evidence="9">
    <location>
        <begin position="39"/>
        <end position="60"/>
    </location>
</feature>
<dbReference type="InterPro" id="IPR058533">
    <property type="entry name" value="Cation_efflux_TM"/>
</dbReference>
<dbReference type="InterPro" id="IPR036837">
    <property type="entry name" value="Cation_efflux_CTD_sf"/>
</dbReference>
<dbReference type="OrthoDB" id="9944568at2759"/>
<feature type="domain" description="Cation efflux protein cytoplasmic" evidence="11">
    <location>
        <begin position="263"/>
        <end position="337"/>
    </location>
</feature>
<comment type="caution">
    <text evidence="12">The sequence shown here is derived from an EMBL/GenBank/DDBJ whole genome shotgun (WGS) entry which is preliminary data.</text>
</comment>
<reference evidence="12 13" key="1">
    <citation type="submission" date="2016-07" db="EMBL/GenBank/DDBJ databases">
        <title>Pervasive Adenine N6-methylation of Active Genes in Fungi.</title>
        <authorList>
            <consortium name="DOE Joint Genome Institute"/>
            <person name="Mondo S.J."/>
            <person name="Dannebaum R.O."/>
            <person name="Kuo R.C."/>
            <person name="Labutti K."/>
            <person name="Haridas S."/>
            <person name="Kuo A."/>
            <person name="Salamov A."/>
            <person name="Ahrendt S.R."/>
            <person name="Lipzen A."/>
            <person name="Sullivan W."/>
            <person name="Andreopoulos W.B."/>
            <person name="Clum A."/>
            <person name="Lindquist E."/>
            <person name="Daum C."/>
            <person name="Ramamoorthy G.K."/>
            <person name="Gryganskyi A."/>
            <person name="Culley D."/>
            <person name="Magnuson J.K."/>
            <person name="James T.Y."/>
            <person name="O'Malley M.A."/>
            <person name="Stajich J.E."/>
            <person name="Spatafora J.W."/>
            <person name="Visel A."/>
            <person name="Grigoriev I.V."/>
        </authorList>
    </citation>
    <scope>NUCLEOTIDE SEQUENCE [LARGE SCALE GENOMIC DNA]</scope>
    <source>
        <strain evidence="12 13">JEL800</strain>
    </source>
</reference>
<dbReference type="EMBL" id="MCGO01000011">
    <property type="protein sequence ID" value="ORY48689.1"/>
    <property type="molecule type" value="Genomic_DNA"/>
</dbReference>
<evidence type="ECO:0000313" key="12">
    <source>
        <dbReference type="EMBL" id="ORY48689.1"/>
    </source>
</evidence>
<evidence type="ECO:0000256" key="4">
    <source>
        <dbReference type="ARBA" id="ARBA00022692"/>
    </source>
</evidence>
<feature type="transmembrane region" description="Helical" evidence="9">
    <location>
        <begin position="12"/>
        <end position="33"/>
    </location>
</feature>
<dbReference type="PANTHER" id="PTHR45820:SF4">
    <property type="entry name" value="ZINC TRANSPORTER 63C, ISOFORM F"/>
    <property type="match status" value="1"/>
</dbReference>
<dbReference type="Pfam" id="PF16916">
    <property type="entry name" value="ZT_dimer"/>
    <property type="match status" value="1"/>
</dbReference>
<keyword evidence="5" id="KW-0862">Zinc</keyword>
<dbReference type="Proteomes" id="UP000193642">
    <property type="component" value="Unassembled WGS sequence"/>
</dbReference>
<keyword evidence="13" id="KW-1185">Reference proteome</keyword>
<dbReference type="Gene3D" id="1.20.1510.10">
    <property type="entry name" value="Cation efflux protein transmembrane domain"/>
    <property type="match status" value="1"/>
</dbReference>
<comment type="similarity">
    <text evidence="2">Belongs to the cation diffusion facilitator (CDF) transporter (TC 2.A.4) family. SLC30A subfamily.</text>
</comment>
<keyword evidence="6 9" id="KW-1133">Transmembrane helix</keyword>
<evidence type="ECO:0000256" key="3">
    <source>
        <dbReference type="ARBA" id="ARBA00022448"/>
    </source>
</evidence>
<keyword evidence="3" id="KW-0813">Transport</keyword>
<feature type="transmembrane region" description="Helical" evidence="9">
    <location>
        <begin position="199"/>
        <end position="223"/>
    </location>
</feature>
<evidence type="ECO:0000256" key="7">
    <source>
        <dbReference type="ARBA" id="ARBA00023136"/>
    </source>
</evidence>
<evidence type="ECO:0000256" key="9">
    <source>
        <dbReference type="SAM" id="Phobius"/>
    </source>
</evidence>
<dbReference type="SUPFAM" id="SSF160240">
    <property type="entry name" value="Cation efflux protein cytoplasmic domain-like"/>
    <property type="match status" value="1"/>
</dbReference>
<dbReference type="NCBIfam" id="TIGR01297">
    <property type="entry name" value="CDF"/>
    <property type="match status" value="1"/>
</dbReference>
<evidence type="ECO:0000256" key="6">
    <source>
        <dbReference type="ARBA" id="ARBA00022989"/>
    </source>
</evidence>
<feature type="transmembrane region" description="Helical" evidence="9">
    <location>
        <begin position="229"/>
        <end position="251"/>
    </location>
</feature>
<evidence type="ECO:0000256" key="1">
    <source>
        <dbReference type="ARBA" id="ARBA00004141"/>
    </source>
</evidence>
<evidence type="ECO:0000256" key="8">
    <source>
        <dbReference type="SAM" id="MobiDB-lite"/>
    </source>
</evidence>
<feature type="domain" description="Cation efflux protein transmembrane" evidence="10">
    <location>
        <begin position="15"/>
        <end position="259"/>
    </location>
</feature>
<dbReference type="GO" id="GO:0005385">
    <property type="term" value="F:zinc ion transmembrane transporter activity"/>
    <property type="evidence" value="ECO:0007669"/>
    <property type="project" value="TreeGrafter"/>
</dbReference>
<dbReference type="InterPro" id="IPR002524">
    <property type="entry name" value="Cation_efflux"/>
</dbReference>
<evidence type="ECO:0000259" key="11">
    <source>
        <dbReference type="Pfam" id="PF16916"/>
    </source>
</evidence>
<evidence type="ECO:0000256" key="5">
    <source>
        <dbReference type="ARBA" id="ARBA00022833"/>
    </source>
</evidence>
<sequence>MPLFPDWSRETKIHIVGSLTLIFFLMEIIVGYATQSVALVADSFHMLSDLLALCIAFYAIHLAKQRKRSNKLSFGYQRAEILGAFANAIFLLALSFTIIIDAVQRFVTPVEIENPKLVLIVGGVGLTSNILGMVLFGSHVGHDHGSDSGNDAHSLGAAHEVHSPHEFNSHEMTESSHKHDGHDNNNHGHDHGNMNMQGLFLHALGDALGSVGVILSALIIMFADGKWRYYMDPVISLLISGLIIASAVPLVRTSSLILLQGVPDSISLETIEKDIMALEGVVGVHEVHVWGLSDVKNVASVHVRVLENGAVGYMEVATSIKKLLHGYGIHSTTVQPEFARPASVASDYDDGCLLKCEGGDCAEQVCCSDNEKLSAVIAA</sequence>
<feature type="transmembrane region" description="Helical" evidence="9">
    <location>
        <begin position="81"/>
        <end position="104"/>
    </location>
</feature>
<dbReference type="AlphaFoldDB" id="A0A1Y2CNS3"/>
<dbReference type="SUPFAM" id="SSF161111">
    <property type="entry name" value="Cation efflux protein transmembrane domain-like"/>
    <property type="match status" value="1"/>
</dbReference>
<evidence type="ECO:0000256" key="2">
    <source>
        <dbReference type="ARBA" id="ARBA00008873"/>
    </source>
</evidence>
<gene>
    <name evidence="12" type="ORF">BCR33DRAFT_804090</name>
</gene>
<comment type="subcellular location">
    <subcellularLocation>
        <location evidence="1">Membrane</location>
        <topology evidence="1">Multi-pass membrane protein</topology>
    </subcellularLocation>
</comment>
<keyword evidence="4 9" id="KW-0812">Transmembrane</keyword>
<dbReference type="GO" id="GO:0006882">
    <property type="term" value="P:intracellular zinc ion homeostasis"/>
    <property type="evidence" value="ECO:0007669"/>
    <property type="project" value="TreeGrafter"/>
</dbReference>
<proteinExistence type="inferred from homology"/>